<dbReference type="AlphaFoldDB" id="A0A9D0YPH7"/>
<dbReference type="EMBL" id="DQVE01000043">
    <property type="protein sequence ID" value="HIP98523.1"/>
    <property type="molecule type" value="Genomic_DNA"/>
</dbReference>
<protein>
    <submittedName>
        <fullName evidence="1">Uncharacterized protein</fullName>
    </submittedName>
</protein>
<name>A0A9D0YPH7_AQUAO</name>
<evidence type="ECO:0000313" key="1">
    <source>
        <dbReference type="EMBL" id="HIP98523.1"/>
    </source>
</evidence>
<gene>
    <name evidence="1" type="ORF">EYH37_04075</name>
</gene>
<proteinExistence type="predicted"/>
<dbReference type="Proteomes" id="UP000606463">
    <property type="component" value="Unassembled WGS sequence"/>
</dbReference>
<organism evidence="1 2">
    <name type="scientific">Aquifex aeolicus</name>
    <dbReference type="NCBI Taxonomy" id="63363"/>
    <lineage>
        <taxon>Bacteria</taxon>
        <taxon>Pseudomonadati</taxon>
        <taxon>Aquificota</taxon>
        <taxon>Aquificia</taxon>
        <taxon>Aquificales</taxon>
        <taxon>Aquificaceae</taxon>
        <taxon>Aquifex</taxon>
    </lineage>
</organism>
<sequence>MEDLLDLGAEVAIYLHGNGVWWLGLGDLKKLTEKGLKVFCGRSSVEKRHQRVPPWAKEKDIDFLADMVVASDKVLFFN</sequence>
<reference evidence="1" key="1">
    <citation type="journal article" date="2020" name="ISME J.">
        <title>Gammaproteobacteria mediating utilization of methyl-, sulfur- and petroleum organic compounds in deep ocean hydrothermal plumes.</title>
        <authorList>
            <person name="Zhou Z."/>
            <person name="Liu Y."/>
            <person name="Pan J."/>
            <person name="Cron B.R."/>
            <person name="Toner B.M."/>
            <person name="Anantharaman K."/>
            <person name="Breier J.A."/>
            <person name="Dick G.J."/>
            <person name="Li M."/>
        </authorList>
    </citation>
    <scope>NUCLEOTIDE SEQUENCE</scope>
    <source>
        <strain evidence="1">SZUA-1501</strain>
    </source>
</reference>
<evidence type="ECO:0000313" key="2">
    <source>
        <dbReference type="Proteomes" id="UP000606463"/>
    </source>
</evidence>
<comment type="caution">
    <text evidence="1">The sequence shown here is derived from an EMBL/GenBank/DDBJ whole genome shotgun (WGS) entry which is preliminary data.</text>
</comment>
<accession>A0A9D0YPH7</accession>